<evidence type="ECO:0000313" key="3">
    <source>
        <dbReference type="EMBL" id="KAH0562209.1"/>
    </source>
</evidence>
<sequence length="233" mass="26756">MYRAFGTLRNEIILHRQLKIGMLEERLQKMNVDGINRNQLNDDLQAPSEREKLIDNIDKSLQDYDKLLEREARILQREKPTARNQQRFLRYICRAKPIFDVEMGFTRHADDFVTLTTRKQDTWTIVFFKGLARRTGSQAIMSLFERRAQPVIEGELDTMYYSPSGTRTLLRTVITLASVAFLMIPFALLLYLGRGLGGGRVLGIIAIFQVIFASAVASFTRARPHEIFGVTLA</sequence>
<protein>
    <recommendedName>
        <fullName evidence="2">DUF6594 domain-containing protein</fullName>
    </recommendedName>
</protein>
<comment type="caution">
    <text evidence="3">The sequence shown here is derived from an EMBL/GenBank/DDBJ whole genome shotgun (WGS) entry which is preliminary data.</text>
</comment>
<organism evidence="3 4">
    <name type="scientific">Trichoglossum hirsutum</name>
    <dbReference type="NCBI Taxonomy" id="265104"/>
    <lineage>
        <taxon>Eukaryota</taxon>
        <taxon>Fungi</taxon>
        <taxon>Dikarya</taxon>
        <taxon>Ascomycota</taxon>
        <taxon>Pezizomycotina</taxon>
        <taxon>Geoglossomycetes</taxon>
        <taxon>Geoglossales</taxon>
        <taxon>Geoglossaceae</taxon>
        <taxon>Trichoglossum</taxon>
    </lineage>
</organism>
<dbReference type="AlphaFoldDB" id="A0A9P8RRI4"/>
<dbReference type="Pfam" id="PF20237">
    <property type="entry name" value="DUF6594"/>
    <property type="match status" value="1"/>
</dbReference>
<dbReference type="Proteomes" id="UP000750711">
    <property type="component" value="Unassembled WGS sequence"/>
</dbReference>
<dbReference type="EMBL" id="JAGHQM010000391">
    <property type="protein sequence ID" value="KAH0562209.1"/>
    <property type="molecule type" value="Genomic_DNA"/>
</dbReference>
<dbReference type="PANTHER" id="PTHR34502:SF3">
    <property type="entry name" value="DUF6594 DOMAIN-CONTAINING PROTEIN"/>
    <property type="match status" value="1"/>
</dbReference>
<gene>
    <name evidence="3" type="ORF">GP486_003098</name>
</gene>
<evidence type="ECO:0000256" key="1">
    <source>
        <dbReference type="SAM" id="Phobius"/>
    </source>
</evidence>
<dbReference type="PANTHER" id="PTHR34502">
    <property type="entry name" value="DUF6594 DOMAIN-CONTAINING PROTEIN-RELATED"/>
    <property type="match status" value="1"/>
</dbReference>
<feature type="transmembrane region" description="Helical" evidence="1">
    <location>
        <begin position="198"/>
        <end position="219"/>
    </location>
</feature>
<proteinExistence type="predicted"/>
<name>A0A9P8RRI4_9PEZI</name>
<dbReference type="InterPro" id="IPR046529">
    <property type="entry name" value="DUF6594"/>
</dbReference>
<accession>A0A9P8RRI4</accession>
<reference evidence="3" key="1">
    <citation type="submission" date="2021-03" db="EMBL/GenBank/DDBJ databases">
        <title>Comparative genomics and phylogenomic investigation of the class Geoglossomycetes provide insights into ecological specialization and systematics.</title>
        <authorList>
            <person name="Melie T."/>
            <person name="Pirro S."/>
            <person name="Miller A.N."/>
            <person name="Quandt A."/>
        </authorList>
    </citation>
    <scope>NUCLEOTIDE SEQUENCE</scope>
    <source>
        <strain evidence="3">CAQ_001_2017</strain>
    </source>
</reference>
<feature type="domain" description="DUF6594" evidence="2">
    <location>
        <begin position="1"/>
        <end position="233"/>
    </location>
</feature>
<keyword evidence="1" id="KW-1133">Transmembrane helix</keyword>
<keyword evidence="1" id="KW-0812">Transmembrane</keyword>
<keyword evidence="4" id="KW-1185">Reference proteome</keyword>
<keyword evidence="1" id="KW-0472">Membrane</keyword>
<evidence type="ECO:0000313" key="4">
    <source>
        <dbReference type="Proteomes" id="UP000750711"/>
    </source>
</evidence>
<feature type="transmembrane region" description="Helical" evidence="1">
    <location>
        <begin position="169"/>
        <end position="192"/>
    </location>
</feature>
<evidence type="ECO:0000259" key="2">
    <source>
        <dbReference type="Pfam" id="PF20237"/>
    </source>
</evidence>